<dbReference type="CDD" id="cd07245">
    <property type="entry name" value="VOC_like"/>
    <property type="match status" value="1"/>
</dbReference>
<dbReference type="InterPro" id="IPR029068">
    <property type="entry name" value="Glyas_Bleomycin-R_OHBP_Dase"/>
</dbReference>
<evidence type="ECO:0000313" key="2">
    <source>
        <dbReference type="EMBL" id="KAG2453847.1"/>
    </source>
</evidence>
<dbReference type="Proteomes" id="UP000613740">
    <property type="component" value="Unassembled WGS sequence"/>
</dbReference>
<dbReference type="InterPro" id="IPR004360">
    <property type="entry name" value="Glyas_Fos-R_dOase_dom"/>
</dbReference>
<gene>
    <name evidence="2" type="ORF">HYH02_002054</name>
</gene>
<evidence type="ECO:0000259" key="1">
    <source>
        <dbReference type="PROSITE" id="PS51819"/>
    </source>
</evidence>
<dbReference type="OrthoDB" id="16820at2759"/>
<keyword evidence="3" id="KW-1185">Reference proteome</keyword>
<dbReference type="PROSITE" id="PS51819">
    <property type="entry name" value="VOC"/>
    <property type="match status" value="1"/>
</dbReference>
<organism evidence="2 3">
    <name type="scientific">Chlamydomonas schloesseri</name>
    <dbReference type="NCBI Taxonomy" id="2026947"/>
    <lineage>
        <taxon>Eukaryota</taxon>
        <taxon>Viridiplantae</taxon>
        <taxon>Chlorophyta</taxon>
        <taxon>core chlorophytes</taxon>
        <taxon>Chlorophyceae</taxon>
        <taxon>CS clade</taxon>
        <taxon>Chlamydomonadales</taxon>
        <taxon>Chlamydomonadaceae</taxon>
        <taxon>Chlamydomonas</taxon>
    </lineage>
</organism>
<sequence length="611" mass="61542">MAQQELPRRRPLPLKALNHVSRCCRDVARSYAFYTDVLGFIPVKRPASFEFEGAWMFNYGIGLHLVKDDPVTRESKIEPKTCHISFQVSISLEEMEAHLKEWGLDYVKQVFIEDGVQVGQLFFHDPDNNMIAGLLNSFRMPLPAYATAHSVALLAHLPFIEVCNCHELPVVPLTEGILACANVAAINNAAAAVAAAAAMQPMAIPEEAINSLAAALAEVPGLMAAPPAAAAAAAAAAVAAATAQQQEAAEAEHTASNSGSGGVRCMATAALSASAESPDPAASPKMPITSSSCDAASAAVATAAAAAAAVAMPAPPPPHLGTPPLASHHLLADEAASTCSCSLDGCELLHDELALLHTSSCARADDDACSFVACGSSVAGGGGRRSHSFGSASMFSGFSGSCGAVPSLSQPQHMSSASSGLLLGVRDVVAAAAAVNATGGCGGGGSTSRSVCAPELDEWLSLLGTAASEPAPASAKGALGAPTSAFLASPPSGELAPPPGLSGLSCTELGAHPAAVCTERKYQAALGGEQAQAQQQQHTYAQYLRQRLAVAVTAAAAAAGAGAGGARGGGAADEVADPRRQKMREHAAMVSVIGAMGGQSAPAAVEPATLL</sequence>
<dbReference type="EMBL" id="JAEHOD010000003">
    <property type="protein sequence ID" value="KAG2453847.1"/>
    <property type="molecule type" value="Genomic_DNA"/>
</dbReference>
<dbReference type="PANTHER" id="PTHR46142:SF3">
    <property type="entry name" value="F18B13.24 PROTEIN"/>
    <property type="match status" value="1"/>
</dbReference>
<accession>A0A836BBT6</accession>
<name>A0A836BBT6_9CHLO</name>
<proteinExistence type="predicted"/>
<protein>
    <recommendedName>
        <fullName evidence="1">VOC domain-containing protein</fullName>
    </recommendedName>
</protein>
<evidence type="ECO:0000313" key="3">
    <source>
        <dbReference type="Proteomes" id="UP000613740"/>
    </source>
</evidence>
<feature type="domain" description="VOC" evidence="1">
    <location>
        <begin position="16"/>
        <end position="136"/>
    </location>
</feature>
<reference evidence="2" key="1">
    <citation type="journal article" date="2020" name="bioRxiv">
        <title>Comparative genomics of Chlamydomonas.</title>
        <authorList>
            <person name="Craig R.J."/>
            <person name="Hasan A.R."/>
            <person name="Ness R.W."/>
            <person name="Keightley P.D."/>
        </authorList>
    </citation>
    <scope>NUCLEOTIDE SEQUENCE</scope>
    <source>
        <strain evidence="2">CCAP 11/173</strain>
    </source>
</reference>
<dbReference type="Pfam" id="PF00903">
    <property type="entry name" value="Glyoxalase"/>
    <property type="match status" value="1"/>
</dbReference>
<dbReference type="PANTHER" id="PTHR46142">
    <property type="match status" value="1"/>
</dbReference>
<dbReference type="InterPro" id="IPR037523">
    <property type="entry name" value="VOC_core"/>
</dbReference>
<dbReference type="Gene3D" id="3.10.180.10">
    <property type="entry name" value="2,3-Dihydroxybiphenyl 1,2-Dioxygenase, domain 1"/>
    <property type="match status" value="1"/>
</dbReference>
<comment type="caution">
    <text evidence="2">The sequence shown here is derived from an EMBL/GenBank/DDBJ whole genome shotgun (WGS) entry which is preliminary data.</text>
</comment>
<dbReference type="SUPFAM" id="SSF54593">
    <property type="entry name" value="Glyoxalase/Bleomycin resistance protein/Dihydroxybiphenyl dioxygenase"/>
    <property type="match status" value="1"/>
</dbReference>
<dbReference type="AlphaFoldDB" id="A0A836BBT6"/>